<feature type="compositionally biased region" description="Pro residues" evidence="1">
    <location>
        <begin position="13"/>
        <end position="31"/>
    </location>
</feature>
<dbReference type="HOGENOM" id="CLU_013113_1_0_1"/>
<evidence type="ECO:0000256" key="1">
    <source>
        <dbReference type="SAM" id="MobiDB-lite"/>
    </source>
</evidence>
<sequence length="575" mass="60399">MPAQRRKQQSAPAPTPHPSRPPSQAPPPPANPTACCLVEDDLLTFVDPKYGGLITLASIQFDSHENRAILDAVRNRGIAPQVAIANAAARAESKGNVKGPSGHSTGIGAAPPAVKTPPRVPTPPPRVPTPPPPVPTRPPSPPRAPSPSASVLSSKRPISPGSSSSGPSVAAVSVCDSEDSSMALDYEDATTPRPASPADEEHLDSEESVEAVITLMNSAVEIFEALSASDWRTGIIEAFPTIMDGDIDRIRSVFTKKVARLQRILSPAVEAPASAVDAPATRVIPRDAQPPAESAKAKPPKKKVRVDPAPSDVIPPATAPLMEVDEPAAPSPASGKAPTKPLPIPSLKHAPPPSSAPSVSFRAPSAPRKRHQGKHTAHGASRRAIILTPPADSPVTAASFTPEVINNLNRLLKSDVKSDIILTHALVEGNGICIAASRVPSPAEIAFVLKHVRRIFPSPNIPIGHSPITSTSYLKIVDIPHVPASSKEWALKQHEAFTSALNKSPVGASLAKLIKHKPRFMRASPHSDSCWAWVDIHDTVAGSNARLYISKFVSIGGTNCQIKGTRPHSGSVHCA</sequence>
<dbReference type="RefSeq" id="XP_007334929.1">
    <property type="nucleotide sequence ID" value="XM_007334867.1"/>
</dbReference>
<dbReference type="InParanoid" id="K5VJ95"/>
<feature type="compositionally biased region" description="Pro residues" evidence="1">
    <location>
        <begin position="340"/>
        <end position="355"/>
    </location>
</feature>
<feature type="region of interest" description="Disordered" evidence="1">
    <location>
        <begin position="91"/>
        <end position="206"/>
    </location>
</feature>
<dbReference type="KEGG" id="abp:AGABI1DRAFT133267"/>
<feature type="compositionally biased region" description="Low complexity" evidence="1">
    <location>
        <begin position="159"/>
        <end position="173"/>
    </location>
</feature>
<feature type="region of interest" description="Disordered" evidence="1">
    <location>
        <begin position="1"/>
        <end position="34"/>
    </location>
</feature>
<feature type="compositionally biased region" description="Pro residues" evidence="1">
    <location>
        <begin position="114"/>
        <end position="145"/>
    </location>
</feature>
<dbReference type="EMBL" id="JH971464">
    <property type="protein sequence ID" value="EKM74434.1"/>
    <property type="molecule type" value="Genomic_DNA"/>
</dbReference>
<dbReference type="OrthoDB" id="3063088at2759"/>
<feature type="region of interest" description="Disordered" evidence="1">
    <location>
        <begin position="272"/>
        <end position="381"/>
    </location>
</feature>
<evidence type="ECO:0000313" key="3">
    <source>
        <dbReference type="Proteomes" id="UP000008493"/>
    </source>
</evidence>
<feature type="compositionally biased region" description="Low complexity" evidence="1">
    <location>
        <begin position="356"/>
        <end position="366"/>
    </location>
</feature>
<feature type="compositionally biased region" description="Low complexity" evidence="1">
    <location>
        <begin position="327"/>
        <end position="339"/>
    </location>
</feature>
<gene>
    <name evidence="2" type="ORF">AGABI1DRAFT_133267</name>
</gene>
<dbReference type="GeneID" id="18827897"/>
<organism evidence="2 3">
    <name type="scientific">Agaricus bisporus var. burnettii (strain JB137-S8 / ATCC MYA-4627 / FGSC 10392)</name>
    <name type="common">White button mushroom</name>
    <dbReference type="NCBI Taxonomy" id="597362"/>
    <lineage>
        <taxon>Eukaryota</taxon>
        <taxon>Fungi</taxon>
        <taxon>Dikarya</taxon>
        <taxon>Basidiomycota</taxon>
        <taxon>Agaricomycotina</taxon>
        <taxon>Agaricomycetes</taxon>
        <taxon>Agaricomycetidae</taxon>
        <taxon>Agaricales</taxon>
        <taxon>Agaricineae</taxon>
        <taxon>Agaricaceae</taxon>
        <taxon>Agaricus</taxon>
    </lineage>
</organism>
<dbReference type="AlphaFoldDB" id="K5VJ95"/>
<reference evidence="3" key="1">
    <citation type="journal article" date="2012" name="Proc. Natl. Acad. Sci. U.S.A.">
        <title>Genome sequence of the button mushroom Agaricus bisporus reveals mechanisms governing adaptation to a humic-rich ecological niche.</title>
        <authorList>
            <person name="Morin E."/>
            <person name="Kohler A."/>
            <person name="Baker A.R."/>
            <person name="Foulongne-Oriol M."/>
            <person name="Lombard V."/>
            <person name="Nagy L.G."/>
            <person name="Ohm R.A."/>
            <person name="Patyshakuliyeva A."/>
            <person name="Brun A."/>
            <person name="Aerts A.L."/>
            <person name="Bailey A.M."/>
            <person name="Billette C."/>
            <person name="Coutinho P.M."/>
            <person name="Deakin G."/>
            <person name="Doddapaneni H."/>
            <person name="Floudas D."/>
            <person name="Grimwood J."/>
            <person name="Hilden K."/>
            <person name="Kuees U."/>
            <person name="LaButti K.M."/>
            <person name="Lapidus A."/>
            <person name="Lindquist E.A."/>
            <person name="Lucas S.M."/>
            <person name="Murat C."/>
            <person name="Riley R.W."/>
            <person name="Salamov A.A."/>
            <person name="Schmutz J."/>
            <person name="Subramanian V."/>
            <person name="Woesten H.A.B."/>
            <person name="Xu J."/>
            <person name="Eastwood D.C."/>
            <person name="Foster G.D."/>
            <person name="Sonnenberg A.S."/>
            <person name="Cullen D."/>
            <person name="de Vries R.P."/>
            <person name="Lundell T."/>
            <person name="Hibbett D.S."/>
            <person name="Henrissat B."/>
            <person name="Burton K.S."/>
            <person name="Kerrigan R.W."/>
            <person name="Challen M.P."/>
            <person name="Grigoriev I.V."/>
            <person name="Martin F."/>
        </authorList>
    </citation>
    <scope>NUCLEOTIDE SEQUENCE [LARGE SCALE GENOMIC DNA]</scope>
    <source>
        <strain evidence="3">JB137-S8 / ATCC MYA-4627 / FGSC 10392</strain>
    </source>
</reference>
<dbReference type="Proteomes" id="UP000008493">
    <property type="component" value="Unassembled WGS sequence"/>
</dbReference>
<name>K5VJ95_AGABU</name>
<accession>K5VJ95</accession>
<dbReference type="OMA" id="ANPTACC"/>
<dbReference type="STRING" id="597362.K5VJ95"/>
<keyword evidence="3" id="KW-1185">Reference proteome</keyword>
<feature type="compositionally biased region" description="Basic residues" evidence="1">
    <location>
        <begin position="367"/>
        <end position="381"/>
    </location>
</feature>
<proteinExistence type="predicted"/>
<evidence type="ECO:0000313" key="2">
    <source>
        <dbReference type="EMBL" id="EKM74434.1"/>
    </source>
</evidence>
<protein>
    <submittedName>
        <fullName evidence="2">Uncharacterized protein</fullName>
    </submittedName>
</protein>